<dbReference type="STRING" id="123822.B0188_03310"/>
<keyword evidence="7 13" id="KW-0808">Transferase</keyword>
<gene>
    <name evidence="13" type="primary">lpxK</name>
    <name evidence="14" type="ORF">B0188_03310</name>
</gene>
<evidence type="ECO:0000256" key="5">
    <source>
        <dbReference type="ARBA" id="ARBA00022516"/>
    </source>
</evidence>
<feature type="binding site" evidence="13">
    <location>
        <begin position="53"/>
        <end position="60"/>
    </location>
    <ligand>
        <name>ATP</name>
        <dbReference type="ChEBI" id="CHEBI:30616"/>
    </ligand>
</feature>
<dbReference type="HAMAP" id="MF_00409">
    <property type="entry name" value="LpxK"/>
    <property type="match status" value="1"/>
</dbReference>
<keyword evidence="10 13" id="KW-0067">ATP-binding</keyword>
<dbReference type="NCBIfam" id="TIGR00682">
    <property type="entry name" value="lpxK"/>
    <property type="match status" value="1"/>
</dbReference>
<dbReference type="Proteomes" id="UP000190023">
    <property type="component" value="Unassembled WGS sequence"/>
</dbReference>
<evidence type="ECO:0000256" key="6">
    <source>
        <dbReference type="ARBA" id="ARBA00022556"/>
    </source>
</evidence>
<evidence type="ECO:0000256" key="12">
    <source>
        <dbReference type="ARBA" id="ARBA00029757"/>
    </source>
</evidence>
<dbReference type="GO" id="GO:0009245">
    <property type="term" value="P:lipid A biosynthetic process"/>
    <property type="evidence" value="ECO:0007669"/>
    <property type="project" value="UniProtKB-UniRule"/>
</dbReference>
<comment type="caution">
    <text evidence="14">The sequence shown here is derived from an EMBL/GenBank/DDBJ whole genome shotgun (WGS) entry which is preliminary data.</text>
</comment>
<accession>A0A1T0B6P3</accession>
<evidence type="ECO:0000256" key="10">
    <source>
        <dbReference type="ARBA" id="ARBA00022840"/>
    </source>
</evidence>
<comment type="function">
    <text evidence="1 13">Transfers the gamma-phosphate of ATP to the 4'-position of a tetraacyldisaccharide 1-phosphate intermediate (termed DS-1-P) to form tetraacyldisaccharide 1,4'-bis-phosphate (lipid IVA).</text>
</comment>
<keyword evidence="9 13" id="KW-0418">Kinase</keyword>
<evidence type="ECO:0000313" key="14">
    <source>
        <dbReference type="EMBL" id="OOS05817.1"/>
    </source>
</evidence>
<evidence type="ECO:0000256" key="11">
    <source>
        <dbReference type="ARBA" id="ARBA00023098"/>
    </source>
</evidence>
<keyword evidence="6 13" id="KW-0441">Lipid A biosynthesis</keyword>
<evidence type="ECO:0000256" key="8">
    <source>
        <dbReference type="ARBA" id="ARBA00022741"/>
    </source>
</evidence>
<keyword evidence="15" id="KW-1185">Reference proteome</keyword>
<dbReference type="Pfam" id="PF02606">
    <property type="entry name" value="LpxK"/>
    <property type="match status" value="1"/>
</dbReference>
<organism evidence="14 15">
    <name type="scientific">[Haemophilus] felis</name>
    <dbReference type="NCBI Taxonomy" id="123822"/>
    <lineage>
        <taxon>Bacteria</taxon>
        <taxon>Pseudomonadati</taxon>
        <taxon>Pseudomonadota</taxon>
        <taxon>Gammaproteobacteria</taxon>
        <taxon>Pasteurellales</taxon>
        <taxon>Pasteurellaceae</taxon>
    </lineage>
</organism>
<evidence type="ECO:0000256" key="13">
    <source>
        <dbReference type="HAMAP-Rule" id="MF_00409"/>
    </source>
</evidence>
<keyword evidence="11 13" id="KW-0443">Lipid metabolism</keyword>
<dbReference type="InterPro" id="IPR003758">
    <property type="entry name" value="LpxK"/>
</dbReference>
<proteinExistence type="inferred from homology"/>
<dbReference type="UniPathway" id="UPA00359">
    <property type="reaction ID" value="UER00482"/>
</dbReference>
<keyword evidence="5 13" id="KW-0444">Lipid biosynthesis</keyword>
<dbReference type="GO" id="GO:0005886">
    <property type="term" value="C:plasma membrane"/>
    <property type="evidence" value="ECO:0007669"/>
    <property type="project" value="TreeGrafter"/>
</dbReference>
<name>A0A1T0B6P3_9PAST</name>
<protein>
    <recommendedName>
        <fullName evidence="4 13">Tetraacyldisaccharide 4'-kinase</fullName>
        <ecNumber evidence="3 13">2.7.1.130</ecNumber>
    </recommendedName>
    <alternativeName>
        <fullName evidence="12 13">Lipid A 4'-kinase</fullName>
    </alternativeName>
</protein>
<evidence type="ECO:0000256" key="9">
    <source>
        <dbReference type="ARBA" id="ARBA00022777"/>
    </source>
</evidence>
<evidence type="ECO:0000256" key="7">
    <source>
        <dbReference type="ARBA" id="ARBA00022679"/>
    </source>
</evidence>
<dbReference type="InterPro" id="IPR027417">
    <property type="entry name" value="P-loop_NTPase"/>
</dbReference>
<dbReference type="OrthoDB" id="9766423at2"/>
<sequence length="326" mass="36851">MRFWYKKVGLHWLLLPLSALFWLISQIRKALYQQGFLRSYRAPVPVIIVGNLTVGGNGKTPVVIWLVQQLQQQGLKVGVISRGYGSQSKIYPLLVNEHSDPILAGDEPVLIAKRTKVPVCISPNRQQAIELLLETQNIDVIISDDGLQHYKLQRDLEIVVIDGERQFGNGFLLPAGPLRELPTRLKQVDLIISNGKLCAYSDTLMQLKPQYAVNLKTGEKRAISDFIQGNAIAGIGNPTRFFTMLEQLGIVLKRTKAFQDHQAYSLAQLCKFDKNTPLFMTEKDAVKCVQFTQENWWAIPIEAQINITPQIQEFFAKLKNILSRAN</sequence>
<comment type="catalytic activity">
    <reaction evidence="13">
        <text>a lipid A disaccharide + ATP = a lipid IVA + ADP + H(+)</text>
        <dbReference type="Rhea" id="RHEA:67840"/>
        <dbReference type="ChEBI" id="CHEBI:15378"/>
        <dbReference type="ChEBI" id="CHEBI:30616"/>
        <dbReference type="ChEBI" id="CHEBI:176343"/>
        <dbReference type="ChEBI" id="CHEBI:176425"/>
        <dbReference type="ChEBI" id="CHEBI:456216"/>
        <dbReference type="EC" id="2.7.1.130"/>
    </reaction>
</comment>
<dbReference type="AlphaFoldDB" id="A0A1T0B6P3"/>
<evidence type="ECO:0000256" key="2">
    <source>
        <dbReference type="ARBA" id="ARBA00004870"/>
    </source>
</evidence>
<dbReference type="SUPFAM" id="SSF52540">
    <property type="entry name" value="P-loop containing nucleoside triphosphate hydrolases"/>
    <property type="match status" value="1"/>
</dbReference>
<evidence type="ECO:0000313" key="15">
    <source>
        <dbReference type="Proteomes" id="UP000190023"/>
    </source>
</evidence>
<dbReference type="GO" id="GO:0009029">
    <property type="term" value="F:lipid-A 4'-kinase activity"/>
    <property type="evidence" value="ECO:0007669"/>
    <property type="project" value="UniProtKB-UniRule"/>
</dbReference>
<evidence type="ECO:0000256" key="3">
    <source>
        <dbReference type="ARBA" id="ARBA00012071"/>
    </source>
</evidence>
<dbReference type="GO" id="GO:0005524">
    <property type="term" value="F:ATP binding"/>
    <property type="evidence" value="ECO:0007669"/>
    <property type="project" value="UniProtKB-UniRule"/>
</dbReference>
<reference evidence="14 15" key="1">
    <citation type="submission" date="2017-02" db="EMBL/GenBank/DDBJ databases">
        <title>Draft genome sequence of Haemophilus felis CCUG 31170 type strain.</title>
        <authorList>
            <person name="Engstrom-Jakobsson H."/>
            <person name="Salva-Serra F."/>
            <person name="Thorell K."/>
            <person name="Gonzales-Siles L."/>
            <person name="Karlsson R."/>
            <person name="Boulund F."/>
            <person name="Engstrand L."/>
            <person name="Kristiansson E."/>
            <person name="Moore E."/>
        </authorList>
    </citation>
    <scope>NUCLEOTIDE SEQUENCE [LARGE SCALE GENOMIC DNA]</scope>
    <source>
        <strain evidence="14 15">CCUG 31170</strain>
    </source>
</reference>
<dbReference type="PANTHER" id="PTHR42724:SF1">
    <property type="entry name" value="TETRAACYLDISACCHARIDE 4'-KINASE, MITOCHONDRIAL-RELATED"/>
    <property type="match status" value="1"/>
</dbReference>
<keyword evidence="8 13" id="KW-0547">Nucleotide-binding</keyword>
<dbReference type="PANTHER" id="PTHR42724">
    <property type="entry name" value="TETRAACYLDISACCHARIDE 4'-KINASE"/>
    <property type="match status" value="1"/>
</dbReference>
<comment type="similarity">
    <text evidence="13">Belongs to the LpxK family.</text>
</comment>
<dbReference type="EMBL" id="MUYB01000012">
    <property type="protein sequence ID" value="OOS05817.1"/>
    <property type="molecule type" value="Genomic_DNA"/>
</dbReference>
<dbReference type="GO" id="GO:0009244">
    <property type="term" value="P:lipopolysaccharide core region biosynthetic process"/>
    <property type="evidence" value="ECO:0007669"/>
    <property type="project" value="TreeGrafter"/>
</dbReference>
<evidence type="ECO:0000256" key="1">
    <source>
        <dbReference type="ARBA" id="ARBA00002274"/>
    </source>
</evidence>
<dbReference type="EC" id="2.7.1.130" evidence="3 13"/>
<comment type="pathway">
    <text evidence="2 13">Glycolipid biosynthesis; lipid IV(A) biosynthesis; lipid IV(A) from (3R)-3-hydroxytetradecanoyl-[acyl-carrier-protein] and UDP-N-acetyl-alpha-D-glucosamine: step 6/6.</text>
</comment>
<evidence type="ECO:0000256" key="4">
    <source>
        <dbReference type="ARBA" id="ARBA00016436"/>
    </source>
</evidence>